<accession>A0ACB9RFZ0</accession>
<dbReference type="Proteomes" id="UP001057402">
    <property type="component" value="Chromosome 4"/>
</dbReference>
<evidence type="ECO:0000313" key="2">
    <source>
        <dbReference type="Proteomes" id="UP001057402"/>
    </source>
</evidence>
<gene>
    <name evidence="1" type="ORF">MLD38_015362</name>
</gene>
<comment type="caution">
    <text evidence="1">The sequence shown here is derived from an EMBL/GenBank/DDBJ whole genome shotgun (WGS) entry which is preliminary data.</text>
</comment>
<name>A0ACB9RFZ0_9MYRT</name>
<organism evidence="1 2">
    <name type="scientific">Melastoma candidum</name>
    <dbReference type="NCBI Taxonomy" id="119954"/>
    <lineage>
        <taxon>Eukaryota</taxon>
        <taxon>Viridiplantae</taxon>
        <taxon>Streptophyta</taxon>
        <taxon>Embryophyta</taxon>
        <taxon>Tracheophyta</taxon>
        <taxon>Spermatophyta</taxon>
        <taxon>Magnoliopsida</taxon>
        <taxon>eudicotyledons</taxon>
        <taxon>Gunneridae</taxon>
        <taxon>Pentapetalae</taxon>
        <taxon>rosids</taxon>
        <taxon>malvids</taxon>
        <taxon>Myrtales</taxon>
        <taxon>Melastomataceae</taxon>
        <taxon>Melastomatoideae</taxon>
        <taxon>Melastomateae</taxon>
        <taxon>Melastoma</taxon>
    </lineage>
</organism>
<keyword evidence="2" id="KW-1185">Reference proteome</keyword>
<proteinExistence type="predicted"/>
<reference evidence="2" key="1">
    <citation type="journal article" date="2023" name="Front. Plant Sci.">
        <title>Chromosomal-level genome assembly of Melastoma candidum provides insights into trichome evolution.</title>
        <authorList>
            <person name="Zhong Y."/>
            <person name="Wu W."/>
            <person name="Sun C."/>
            <person name="Zou P."/>
            <person name="Liu Y."/>
            <person name="Dai S."/>
            <person name="Zhou R."/>
        </authorList>
    </citation>
    <scope>NUCLEOTIDE SEQUENCE [LARGE SCALE GENOMIC DNA]</scope>
</reference>
<evidence type="ECO:0000313" key="1">
    <source>
        <dbReference type="EMBL" id="KAI4377784.1"/>
    </source>
</evidence>
<sequence length="169" mass="18779">MGKREYQIADSGDISIPLTTLRENMIVKVNGTNGVEISRTGIETKMVVQKGSWNDSFPLEGGGEMLLKLQFVLSEEEQNRIHMMRQSALKKVGVNQSSTLSEKATAPSLGYDEGSEQKKVELTNQRLLSQDEAATMSSPHYASHVKLRTDELARQRDVQMVSCFIIGCD</sequence>
<dbReference type="EMBL" id="CM042883">
    <property type="protein sequence ID" value="KAI4377784.1"/>
    <property type="molecule type" value="Genomic_DNA"/>
</dbReference>
<protein>
    <submittedName>
        <fullName evidence="1">Uncharacterized protein</fullName>
    </submittedName>
</protein>